<proteinExistence type="predicted"/>
<dbReference type="OrthoDB" id="166524at2759"/>
<evidence type="ECO:0000313" key="1">
    <source>
        <dbReference type="EMBL" id="GMF40122.1"/>
    </source>
</evidence>
<sequence>MEVSASEALGDMSVRENYDDLGDDIYASNHRLVSTYESGAVTEANTVSFAQLFGRKNEYYGSPCSIVVADSVDEDDLHPYNTNNRVRRDVTAAVVLTEHAAGSKEYHVEDVKSCSQNSQDKGLVDVVVRRVTFIKVHRPEFEIPENDLLDLFDRITRWPDVMMQSVRATITAQL</sequence>
<reference evidence="1" key="1">
    <citation type="submission" date="2023-04" db="EMBL/GenBank/DDBJ databases">
        <title>Phytophthora fragariaefolia NBRC 109709.</title>
        <authorList>
            <person name="Ichikawa N."/>
            <person name="Sato H."/>
            <person name="Tonouchi N."/>
        </authorList>
    </citation>
    <scope>NUCLEOTIDE SEQUENCE</scope>
    <source>
        <strain evidence="1">NBRC 109709</strain>
    </source>
</reference>
<dbReference type="EMBL" id="BSXT01001227">
    <property type="protein sequence ID" value="GMF40122.1"/>
    <property type="molecule type" value="Genomic_DNA"/>
</dbReference>
<dbReference type="AlphaFoldDB" id="A0A9W6XJW6"/>
<protein>
    <submittedName>
        <fullName evidence="1">Unnamed protein product</fullName>
    </submittedName>
</protein>
<evidence type="ECO:0000313" key="2">
    <source>
        <dbReference type="Proteomes" id="UP001165121"/>
    </source>
</evidence>
<comment type="caution">
    <text evidence="1">The sequence shown here is derived from an EMBL/GenBank/DDBJ whole genome shotgun (WGS) entry which is preliminary data.</text>
</comment>
<keyword evidence="2" id="KW-1185">Reference proteome</keyword>
<accession>A0A9W6XJW6</accession>
<gene>
    <name evidence="1" type="ORF">Pfra01_001218400</name>
</gene>
<dbReference type="Proteomes" id="UP001165121">
    <property type="component" value="Unassembled WGS sequence"/>
</dbReference>
<organism evidence="1 2">
    <name type="scientific">Phytophthora fragariaefolia</name>
    <dbReference type="NCBI Taxonomy" id="1490495"/>
    <lineage>
        <taxon>Eukaryota</taxon>
        <taxon>Sar</taxon>
        <taxon>Stramenopiles</taxon>
        <taxon>Oomycota</taxon>
        <taxon>Peronosporomycetes</taxon>
        <taxon>Peronosporales</taxon>
        <taxon>Peronosporaceae</taxon>
        <taxon>Phytophthora</taxon>
    </lineage>
</organism>
<name>A0A9W6XJW6_9STRA</name>